<evidence type="ECO:0000256" key="8">
    <source>
        <dbReference type="SAM" id="SignalP"/>
    </source>
</evidence>
<dbReference type="NCBIfam" id="TIGR04057">
    <property type="entry name" value="SusC_RagA_signa"/>
    <property type="match status" value="1"/>
</dbReference>
<feature type="signal peptide" evidence="8">
    <location>
        <begin position="1"/>
        <end position="20"/>
    </location>
</feature>
<dbReference type="PROSITE" id="PS52016">
    <property type="entry name" value="TONB_DEPENDENT_REC_3"/>
    <property type="match status" value="1"/>
</dbReference>
<dbReference type="Gene3D" id="2.170.130.10">
    <property type="entry name" value="TonB-dependent receptor, plug domain"/>
    <property type="match status" value="1"/>
</dbReference>
<dbReference type="FunFam" id="2.170.130.10:FF:000003">
    <property type="entry name" value="SusC/RagA family TonB-linked outer membrane protein"/>
    <property type="match status" value="1"/>
</dbReference>
<dbReference type="STRING" id="1168034.FH5T_04080"/>
<evidence type="ECO:0000256" key="2">
    <source>
        <dbReference type="ARBA" id="ARBA00022448"/>
    </source>
</evidence>
<proteinExistence type="inferred from homology"/>
<keyword evidence="6 7" id="KW-0998">Cell outer membrane</keyword>
<evidence type="ECO:0000256" key="1">
    <source>
        <dbReference type="ARBA" id="ARBA00004571"/>
    </source>
</evidence>
<dbReference type="InterPro" id="IPR037066">
    <property type="entry name" value="Plug_dom_sf"/>
</dbReference>
<name>X5DV24_9BACT</name>
<evidence type="ECO:0000256" key="6">
    <source>
        <dbReference type="ARBA" id="ARBA00023237"/>
    </source>
</evidence>
<dbReference type="InterPro" id="IPR012910">
    <property type="entry name" value="Plug_dom"/>
</dbReference>
<reference evidence="10 12" key="1">
    <citation type="submission" date="2014-03" db="EMBL/GenBank/DDBJ databases">
        <title>Complete genome sequence of a deeply braunched marine Bacteroidia bacterium Draconibacterium orientale type strain FH5T.</title>
        <authorList>
            <person name="Li X."/>
            <person name="Wang X."/>
            <person name="Xie Z."/>
            <person name="Du Z."/>
            <person name="Chen G."/>
        </authorList>
    </citation>
    <scope>NUCLEOTIDE SEQUENCE [LARGE SCALE GENOMIC DNA]</scope>
    <source>
        <strain evidence="10 12">FH5</strain>
    </source>
</reference>
<dbReference type="eggNOG" id="COG1629">
    <property type="taxonomic scope" value="Bacteria"/>
</dbReference>
<dbReference type="NCBIfam" id="TIGR04056">
    <property type="entry name" value="OMP_RagA_SusC"/>
    <property type="match status" value="1"/>
</dbReference>
<evidence type="ECO:0000313" key="12">
    <source>
        <dbReference type="Proteomes" id="UP000023772"/>
    </source>
</evidence>
<comment type="similarity">
    <text evidence="7">Belongs to the TonB-dependent receptor family.</text>
</comment>
<dbReference type="Proteomes" id="UP000023772">
    <property type="component" value="Chromosome"/>
</dbReference>
<reference evidence="11 13" key="2">
    <citation type="submission" date="2016-10" db="EMBL/GenBank/DDBJ databases">
        <authorList>
            <person name="de Groot N.N."/>
        </authorList>
    </citation>
    <scope>NUCLEOTIDE SEQUENCE [LARGE SCALE GENOMIC DNA]</scope>
    <source>
        <strain evidence="11 13">DSM 25947</strain>
    </source>
</reference>
<evidence type="ECO:0000259" key="9">
    <source>
        <dbReference type="Pfam" id="PF07715"/>
    </source>
</evidence>
<dbReference type="Gene3D" id="2.60.40.1120">
    <property type="entry name" value="Carboxypeptidase-like, regulatory domain"/>
    <property type="match status" value="1"/>
</dbReference>
<dbReference type="InterPro" id="IPR039426">
    <property type="entry name" value="TonB-dep_rcpt-like"/>
</dbReference>
<feature type="domain" description="TonB-dependent receptor plug" evidence="9">
    <location>
        <begin position="114"/>
        <end position="221"/>
    </location>
</feature>
<organism evidence="11 13">
    <name type="scientific">Draconibacterium orientale</name>
    <dbReference type="NCBI Taxonomy" id="1168034"/>
    <lineage>
        <taxon>Bacteria</taxon>
        <taxon>Pseudomonadati</taxon>
        <taxon>Bacteroidota</taxon>
        <taxon>Bacteroidia</taxon>
        <taxon>Marinilabiliales</taxon>
        <taxon>Prolixibacteraceae</taxon>
        <taxon>Draconibacterium</taxon>
    </lineage>
</organism>
<dbReference type="InterPro" id="IPR008969">
    <property type="entry name" value="CarboxyPept-like_regulatory"/>
</dbReference>
<dbReference type="SUPFAM" id="SSF49464">
    <property type="entry name" value="Carboxypeptidase regulatory domain-like"/>
    <property type="match status" value="1"/>
</dbReference>
<dbReference type="FunFam" id="2.60.40.1120:FF:000003">
    <property type="entry name" value="Outer membrane protein Omp121"/>
    <property type="match status" value="1"/>
</dbReference>
<dbReference type="InterPro" id="IPR023997">
    <property type="entry name" value="TonB-dep_OMP_SusC/RagA_CS"/>
</dbReference>
<dbReference type="KEGG" id="dori:FH5T_04080"/>
<dbReference type="EMBL" id="FOHT01000017">
    <property type="protein sequence ID" value="SET60438.1"/>
    <property type="molecule type" value="Genomic_DNA"/>
</dbReference>
<dbReference type="RefSeq" id="WP_081804759.1">
    <property type="nucleotide sequence ID" value="NZ_FOHT01000017.1"/>
</dbReference>
<dbReference type="OrthoDB" id="9768177at2"/>
<dbReference type="HOGENOM" id="CLU_004317_0_1_10"/>
<dbReference type="Gene3D" id="2.40.170.20">
    <property type="entry name" value="TonB-dependent receptor, beta-barrel domain"/>
    <property type="match status" value="1"/>
</dbReference>
<dbReference type="GO" id="GO:0009279">
    <property type="term" value="C:cell outer membrane"/>
    <property type="evidence" value="ECO:0007669"/>
    <property type="project" value="UniProtKB-SubCell"/>
</dbReference>
<evidence type="ECO:0000256" key="5">
    <source>
        <dbReference type="ARBA" id="ARBA00023136"/>
    </source>
</evidence>
<keyword evidence="12" id="KW-1185">Reference proteome</keyword>
<evidence type="ECO:0000313" key="10">
    <source>
        <dbReference type="EMBL" id="AHW59040.1"/>
    </source>
</evidence>
<keyword evidence="10" id="KW-0675">Receptor</keyword>
<dbReference type="InterPro" id="IPR023996">
    <property type="entry name" value="TonB-dep_OMP_SusC/RagA"/>
</dbReference>
<evidence type="ECO:0000256" key="3">
    <source>
        <dbReference type="ARBA" id="ARBA00022452"/>
    </source>
</evidence>
<dbReference type="SUPFAM" id="SSF56935">
    <property type="entry name" value="Porins"/>
    <property type="match status" value="1"/>
</dbReference>
<feature type="chain" id="PRO_5010515084" evidence="8">
    <location>
        <begin position="21"/>
        <end position="1051"/>
    </location>
</feature>
<dbReference type="Pfam" id="PF13715">
    <property type="entry name" value="CarbopepD_reg_2"/>
    <property type="match status" value="1"/>
</dbReference>
<comment type="subcellular location">
    <subcellularLocation>
        <location evidence="1 7">Cell outer membrane</location>
        <topology evidence="1 7">Multi-pass membrane protein</topology>
    </subcellularLocation>
</comment>
<dbReference type="Proteomes" id="UP000181981">
    <property type="component" value="Unassembled WGS sequence"/>
</dbReference>
<keyword evidence="3 7" id="KW-1134">Transmembrane beta strand</keyword>
<dbReference type="AlphaFoldDB" id="X5DV24"/>
<dbReference type="EMBL" id="CP007451">
    <property type="protein sequence ID" value="AHW59040.1"/>
    <property type="molecule type" value="Genomic_DNA"/>
</dbReference>
<accession>X5DV24</accession>
<dbReference type="Pfam" id="PF07715">
    <property type="entry name" value="Plug"/>
    <property type="match status" value="1"/>
</dbReference>
<gene>
    <name evidence="10" type="ORF">FH5T_04080</name>
    <name evidence="11" type="ORF">SAMN05444285_11780</name>
</gene>
<keyword evidence="2 7" id="KW-0813">Transport</keyword>
<keyword evidence="4 7" id="KW-0812">Transmembrane</keyword>
<dbReference type="InterPro" id="IPR036942">
    <property type="entry name" value="Beta-barrel_TonB_sf"/>
</dbReference>
<evidence type="ECO:0000256" key="7">
    <source>
        <dbReference type="PROSITE-ProRule" id="PRU01360"/>
    </source>
</evidence>
<protein>
    <submittedName>
        <fullName evidence="10">TonB-dependent receptor</fullName>
    </submittedName>
    <submittedName>
        <fullName evidence="11">TonB-linked outer membrane protein, SusC/RagA family</fullName>
    </submittedName>
</protein>
<sequence>MKKLLLLVVALFCGVGILFAQTKQIRGTVTSSDDGLPIPGVSVAVKGTTSGTTTDLDGNFTLTVPADEILIFSFVGMKREEVPITDATVYNVTLEPDVIGVDEVMVVAYGTAKKESFTGSAGVVDNEMLQKRPVADISKALEGQVAGVQTTSGTGQPGEGAEIVIRGFGSINSSNNPLYVVDGVPFDGNLNSINPGDIESMTILKDASAGALYGSRGANGVVVITTKKGQSKELSVELKATYGFSSRAIKPYETLGTADFIEASFQGYKNALIYTDGVHPDMAGPMAVDALKGSSGIFGANEMYNPYNMPVSELIDPQTGQVNPSAKLLYESDWLDEVTNDNATRQEYQLFINGGSDNSQVYASVAYLKDEGLLKTTDFERISGRIGAELTPKNWFKYGGNVNFSKTETNYLGYDGTTSNSNVWYSAQFMAPIYPVYVQDENGNPILSETGKKQFDYGLTRPSGANPNWNPVATLYEDAYETTADNLSGRFHLNLLGLGLGSSFDGLSFTTNVGFDYINTNQTVYWNPDFGNAANIGGYLDKTIVRSLSYTINQLLRYEKDFGKHSINVLAGHEFYKLTINEMEGSKSGFPYSGIKELAPGSTTSGLTSFEDNYSIESFLSNVTYDFADRYYLSASFRTDGSSRFHKDFRWGNFWSVGGSWRISEESFMEEMTFIDNLKLKASYGKQGNDNIGTYYGWQSLYNLDWANANLNGALLSSLENTSIKWEENNNFNVGVGAVLFDRFDISFEYYRRRTVDMLMEKPMATSLGFDSYWANVGEMLNTGFEFNANLNLISNPNFVWNANFNLTSLTNEIVELDGETDQIVNGNIIQRKGAEINSYYLAQSAGVDAATGAQLYWVYDLDADGKPGDSYLSDDYQKASQNKRISGSRIPDFYGGFGSNFKIYKNFDMSFMTTFSVGGEVYESVYSNLMNPIYIGTNYAANVERAWRKPGDVTDIPRIQNGTGFSRPFTDSQLIDASYFSIKNITVGYTLPKTILQNVGIESVRAYVAVDNLAIFSHLDGMNPQFDFSGTTDFSYTPVRTSLFGIEVKF</sequence>
<evidence type="ECO:0000313" key="11">
    <source>
        <dbReference type="EMBL" id="SET60438.1"/>
    </source>
</evidence>
<keyword evidence="5 7" id="KW-0472">Membrane</keyword>
<evidence type="ECO:0000313" key="13">
    <source>
        <dbReference type="Proteomes" id="UP000181981"/>
    </source>
</evidence>
<keyword evidence="8" id="KW-0732">Signal</keyword>
<evidence type="ECO:0000256" key="4">
    <source>
        <dbReference type="ARBA" id="ARBA00022692"/>
    </source>
</evidence>